<evidence type="ECO:0000256" key="2">
    <source>
        <dbReference type="SAM" id="Phobius"/>
    </source>
</evidence>
<keyword evidence="2" id="KW-1133">Transmembrane helix</keyword>
<dbReference type="GeneID" id="111087745"/>
<keyword evidence="2" id="KW-0472">Membrane</keyword>
<feature type="compositionally biased region" description="Polar residues" evidence="1">
    <location>
        <begin position="687"/>
        <end position="696"/>
    </location>
</feature>
<dbReference type="RefSeq" id="XP_022251197.1">
    <property type="nucleotide sequence ID" value="XM_022395489.1"/>
</dbReference>
<accession>A0ABM1T5P1</accession>
<feature type="region of interest" description="Disordered" evidence="1">
    <location>
        <begin position="793"/>
        <end position="812"/>
    </location>
</feature>
<feature type="region of interest" description="Disordered" evidence="1">
    <location>
        <begin position="58"/>
        <end position="77"/>
    </location>
</feature>
<dbReference type="Proteomes" id="UP000694941">
    <property type="component" value="Unplaced"/>
</dbReference>
<name>A0ABM1T5P1_LIMPO</name>
<keyword evidence="3" id="KW-1185">Reference proteome</keyword>
<feature type="compositionally biased region" description="Low complexity" evidence="1">
    <location>
        <begin position="795"/>
        <end position="810"/>
    </location>
</feature>
<reference evidence="4" key="1">
    <citation type="submission" date="2025-08" db="UniProtKB">
        <authorList>
            <consortium name="RefSeq"/>
        </authorList>
    </citation>
    <scope>IDENTIFICATION</scope>
    <source>
        <tissue evidence="4">Muscle</tissue>
    </source>
</reference>
<feature type="compositionally biased region" description="Polar residues" evidence="1">
    <location>
        <begin position="624"/>
        <end position="639"/>
    </location>
</feature>
<feature type="transmembrane region" description="Helical" evidence="2">
    <location>
        <begin position="35"/>
        <end position="54"/>
    </location>
</feature>
<sequence length="876" mass="99815">MNIFSMDESTYLLKSSSETARRSMKTRRSVKCRRAVVFIATTCFAIIVIVLIATRPVSSSNSSTDDSPPKPSLPRVPLEKDVPYLSKEEKLALSGQNDSLLSTPELLGLMQLALIKGARDLQAKLLQQSVKQQKKQTQELRNPLKYQTRDTLDTNRTTPLNNRKGLNYWSSVEKMLKDLDIPFHGPYRSGGPEESAYTSSYIPQPIKRMLRNLNISHAGLFELGIHSFSYGTFQNVTNPFFFSSPVNTLLKRLSFAGNNTGIDIFIPEIVNCLLNNLALPIGENKMAVLERTANKALFRQILLGYSKVENSSHERNYTVIPNTKMSNYSQCIPKFVRHFLKDLGISIGKYNSSTNKRTYTEMSEKFLPKFVKDLLHDFGNTTHGKDEDGDTVSATSKNTGHALLQLVLSGYANQTIMNANSNQTQNAEPMPRWIRDFLDGLGIPYSESSVRENLTIFVNEPDLEMMQFVNDSLEDLGISDTNFDQTRIPRFIKDMMDELGISYSSSTAENSSEVLIKTLAILKLVALLIGPKTEQSRNKLNSKASKYSTDVLETLAGFKFLQKQPQQLQHKKLSGNLHNFMKNLSENEYDYEKKYSDSDQRGNGRKDTFYMEGTANLTGERRNNSNLAGKRGNNSTVDSSLFPSQFFVDESIRSTYHSQPQQKEQIEKPVRSFINDLNIFSQNREITQQTQSTISSKPAELPSKPQQPQGQLQQSQQHLLEFQQSQRQQQPSQPQQFEQPPQPENSHQSQEKDPNFVNLFSNGTEAYVKQPKKIKRSHQFSQLRQLELKRQHFLQPQQSQQQQQSKQPQQNPKEFVQRLLYEFVSNSRNPQNFRNTEIASTNPMMSSYVPHHVATTENISKKTAYPFNNNNIYFQG</sequence>
<feature type="region of interest" description="Disordered" evidence="1">
    <location>
        <begin position="614"/>
        <end position="639"/>
    </location>
</feature>
<organism evidence="3 4">
    <name type="scientific">Limulus polyphemus</name>
    <name type="common">Atlantic horseshoe crab</name>
    <dbReference type="NCBI Taxonomy" id="6850"/>
    <lineage>
        <taxon>Eukaryota</taxon>
        <taxon>Metazoa</taxon>
        <taxon>Ecdysozoa</taxon>
        <taxon>Arthropoda</taxon>
        <taxon>Chelicerata</taxon>
        <taxon>Merostomata</taxon>
        <taxon>Xiphosura</taxon>
        <taxon>Limulidae</taxon>
        <taxon>Limulus</taxon>
    </lineage>
</organism>
<feature type="compositionally biased region" description="Low complexity" evidence="1">
    <location>
        <begin position="701"/>
        <end position="739"/>
    </location>
</feature>
<evidence type="ECO:0000313" key="3">
    <source>
        <dbReference type="Proteomes" id="UP000694941"/>
    </source>
</evidence>
<gene>
    <name evidence="4" type="primary">LOC111087745</name>
</gene>
<protein>
    <submittedName>
        <fullName evidence="4">Uncharacterized protein LOC111087745</fullName>
    </submittedName>
</protein>
<evidence type="ECO:0000256" key="1">
    <source>
        <dbReference type="SAM" id="MobiDB-lite"/>
    </source>
</evidence>
<evidence type="ECO:0000313" key="4">
    <source>
        <dbReference type="RefSeq" id="XP_022251197.1"/>
    </source>
</evidence>
<proteinExistence type="predicted"/>
<keyword evidence="2" id="KW-0812">Transmembrane</keyword>
<feature type="region of interest" description="Disordered" evidence="1">
    <location>
        <begin position="687"/>
        <end position="758"/>
    </location>
</feature>